<accession>A0A075A788</accession>
<dbReference type="CTD" id="20316485"/>
<organism evidence="1 2">
    <name type="scientific">Opisthorchis viverrini</name>
    <name type="common">Southeast Asian liver fluke</name>
    <dbReference type="NCBI Taxonomy" id="6198"/>
    <lineage>
        <taxon>Eukaryota</taxon>
        <taxon>Metazoa</taxon>
        <taxon>Spiralia</taxon>
        <taxon>Lophotrochozoa</taxon>
        <taxon>Platyhelminthes</taxon>
        <taxon>Trematoda</taxon>
        <taxon>Digenea</taxon>
        <taxon>Opisthorchiida</taxon>
        <taxon>Opisthorchiata</taxon>
        <taxon>Opisthorchiidae</taxon>
        <taxon>Opisthorchis</taxon>
    </lineage>
</organism>
<sequence length="227" mass="25823">MLSCHNKLLTRLLKTFRQPTTDSALLRAQQVGVVPSTSCPTETRDDFCVSHEYEEYYELESERLKSSGLQSMVNKTSVVDDDRFLMIGTIKWSNQDDHHVICQGNGLVVCIAILAKRPDNTPVALVRDMAFKFQQKCKVHAKRFYDGGQSIQQDLCFTLVFKDEGDVICVLLINKVLTSNNLNIGVLKTSQGKPHNFINDEVEKEWREWTALFDTTDYNLRTASIAI</sequence>
<keyword evidence="2" id="KW-1185">Reference proteome</keyword>
<dbReference type="AlphaFoldDB" id="A0A075A788"/>
<proteinExistence type="predicted"/>
<dbReference type="EMBL" id="KL596645">
    <property type="protein sequence ID" value="KER31530.1"/>
    <property type="molecule type" value="Genomic_DNA"/>
</dbReference>
<dbReference type="RefSeq" id="XP_009164765.1">
    <property type="nucleotide sequence ID" value="XM_009166501.1"/>
</dbReference>
<reference evidence="1 2" key="1">
    <citation type="submission" date="2013-11" db="EMBL/GenBank/DDBJ databases">
        <title>Opisthorchis viverrini - life in the bile duct.</title>
        <authorList>
            <person name="Young N.D."/>
            <person name="Nagarajan N."/>
            <person name="Lin S.J."/>
            <person name="Korhonen P.K."/>
            <person name="Jex A.R."/>
            <person name="Hall R.S."/>
            <person name="Safavi-Hemami H."/>
            <person name="Kaewkong W."/>
            <person name="Bertrand D."/>
            <person name="Gao S."/>
            <person name="Seet Q."/>
            <person name="Wongkham S."/>
            <person name="Teh B.T."/>
            <person name="Wongkham C."/>
            <person name="Intapan P.M."/>
            <person name="Maleewong W."/>
            <person name="Yang X."/>
            <person name="Hu M."/>
            <person name="Wang Z."/>
            <person name="Hofmann A."/>
            <person name="Sternberg P.W."/>
            <person name="Tan P."/>
            <person name="Wang J."/>
            <person name="Gasser R.B."/>
        </authorList>
    </citation>
    <scope>NUCLEOTIDE SEQUENCE [LARGE SCALE GENOMIC DNA]</scope>
</reference>
<dbReference type="Proteomes" id="UP000054324">
    <property type="component" value="Unassembled WGS sequence"/>
</dbReference>
<gene>
    <name evidence="1" type="ORF">T265_02297</name>
</gene>
<name>A0A075A788_OPIVI</name>
<evidence type="ECO:0000313" key="2">
    <source>
        <dbReference type="Proteomes" id="UP000054324"/>
    </source>
</evidence>
<evidence type="ECO:0000313" key="1">
    <source>
        <dbReference type="EMBL" id="KER31530.1"/>
    </source>
</evidence>
<dbReference type="GeneID" id="20316485"/>
<dbReference type="KEGG" id="ovi:T265_02297"/>
<protein>
    <submittedName>
        <fullName evidence="1">Uncharacterized protein</fullName>
    </submittedName>
</protein>